<gene>
    <name evidence="3" type="ORF">FAZ95_18115</name>
</gene>
<name>A0A4P8IPM3_9BURK</name>
<dbReference type="OrthoDB" id="9798046at2"/>
<dbReference type="NCBIfam" id="TIGR02385">
    <property type="entry name" value="RelE_StbE"/>
    <property type="match status" value="1"/>
</dbReference>
<keyword evidence="4" id="KW-1185">Reference proteome</keyword>
<accession>A0A4P8IPM3</accession>
<reference evidence="3 4" key="1">
    <citation type="submission" date="2019-05" db="EMBL/GenBank/DDBJ databases">
        <title>Burkholderia sp. DHOD12, isolated from subtropical forest soil.</title>
        <authorList>
            <person name="Gao Z.-H."/>
            <person name="Qiu L.-H."/>
        </authorList>
    </citation>
    <scope>NUCLEOTIDE SEQUENCE [LARGE SCALE GENOMIC DNA]</scope>
    <source>
        <strain evidence="3 4">DHOD12</strain>
    </source>
</reference>
<dbReference type="Pfam" id="PF05016">
    <property type="entry name" value="ParE_toxin"/>
    <property type="match status" value="1"/>
</dbReference>
<dbReference type="EMBL" id="CP040077">
    <property type="protein sequence ID" value="QCP50892.1"/>
    <property type="molecule type" value="Genomic_DNA"/>
</dbReference>
<evidence type="ECO:0000313" key="4">
    <source>
        <dbReference type="Proteomes" id="UP000298656"/>
    </source>
</evidence>
<evidence type="ECO:0000256" key="2">
    <source>
        <dbReference type="ARBA" id="ARBA00022649"/>
    </source>
</evidence>
<sequence length="97" mass="10938">MRLVWKPQAIADRSEIMEYVAQDSPSAAIDIDEAIEQQVESLIHFPELGRRGRVPGTCELVVARTPYIAVYALDLERSVISVIRVLHGARQWPPERG</sequence>
<protein>
    <submittedName>
        <fullName evidence="3">Type II toxin-antitoxin system RelE/ParE family toxin</fullName>
    </submittedName>
</protein>
<dbReference type="PANTHER" id="PTHR33755">
    <property type="entry name" value="TOXIN PARE1-RELATED"/>
    <property type="match status" value="1"/>
</dbReference>
<dbReference type="PANTHER" id="PTHR33755:SF6">
    <property type="entry name" value="PLASMID STABILIZATION SYSTEM PROTEIN"/>
    <property type="match status" value="1"/>
</dbReference>
<evidence type="ECO:0000256" key="1">
    <source>
        <dbReference type="ARBA" id="ARBA00006226"/>
    </source>
</evidence>
<dbReference type="KEGG" id="tvl:FAZ95_18115"/>
<dbReference type="InterPro" id="IPR051803">
    <property type="entry name" value="TA_system_RelE-like_toxin"/>
</dbReference>
<keyword evidence="2" id="KW-1277">Toxin-antitoxin system</keyword>
<comment type="similarity">
    <text evidence="1">Belongs to the RelE toxin family.</text>
</comment>
<dbReference type="AlphaFoldDB" id="A0A4P8IPM3"/>
<dbReference type="Gene3D" id="3.30.2310.20">
    <property type="entry name" value="RelE-like"/>
    <property type="match status" value="1"/>
</dbReference>
<proteinExistence type="inferred from homology"/>
<evidence type="ECO:0000313" key="3">
    <source>
        <dbReference type="EMBL" id="QCP50892.1"/>
    </source>
</evidence>
<dbReference type="Proteomes" id="UP000298656">
    <property type="component" value="Chromosome 1"/>
</dbReference>
<organism evidence="3 4">
    <name type="scientific">Trinickia violacea</name>
    <dbReference type="NCBI Taxonomy" id="2571746"/>
    <lineage>
        <taxon>Bacteria</taxon>
        <taxon>Pseudomonadati</taxon>
        <taxon>Pseudomonadota</taxon>
        <taxon>Betaproteobacteria</taxon>
        <taxon>Burkholderiales</taxon>
        <taxon>Burkholderiaceae</taxon>
        <taxon>Trinickia</taxon>
    </lineage>
</organism>
<dbReference type="InterPro" id="IPR035093">
    <property type="entry name" value="RelE/ParE_toxin_dom_sf"/>
</dbReference>
<dbReference type="InterPro" id="IPR007712">
    <property type="entry name" value="RelE/ParE_toxin"/>
</dbReference>